<keyword evidence="3" id="KW-1185">Reference proteome</keyword>
<evidence type="ECO:0000313" key="2">
    <source>
        <dbReference type="EMBL" id="KAF5326554.1"/>
    </source>
</evidence>
<organism evidence="2 3">
    <name type="scientific">Ephemerocybe angulata</name>
    <dbReference type="NCBI Taxonomy" id="980116"/>
    <lineage>
        <taxon>Eukaryota</taxon>
        <taxon>Fungi</taxon>
        <taxon>Dikarya</taxon>
        <taxon>Basidiomycota</taxon>
        <taxon>Agaricomycotina</taxon>
        <taxon>Agaricomycetes</taxon>
        <taxon>Agaricomycetidae</taxon>
        <taxon>Agaricales</taxon>
        <taxon>Agaricineae</taxon>
        <taxon>Psathyrellaceae</taxon>
        <taxon>Ephemerocybe</taxon>
    </lineage>
</organism>
<evidence type="ECO:0000313" key="3">
    <source>
        <dbReference type="Proteomes" id="UP000541558"/>
    </source>
</evidence>
<dbReference type="Gene3D" id="1.20.1280.50">
    <property type="match status" value="1"/>
</dbReference>
<feature type="domain" description="F-box" evidence="1">
    <location>
        <begin position="64"/>
        <end position="117"/>
    </location>
</feature>
<protein>
    <recommendedName>
        <fullName evidence="1">F-box domain-containing protein</fullName>
    </recommendedName>
</protein>
<dbReference type="InterPro" id="IPR001810">
    <property type="entry name" value="F-box_dom"/>
</dbReference>
<dbReference type="SUPFAM" id="SSF52047">
    <property type="entry name" value="RNI-like"/>
    <property type="match status" value="1"/>
</dbReference>
<dbReference type="Proteomes" id="UP000541558">
    <property type="component" value="Unassembled WGS sequence"/>
</dbReference>
<dbReference type="AlphaFoldDB" id="A0A8H5BNB5"/>
<gene>
    <name evidence="2" type="ORF">D9611_001001</name>
</gene>
<comment type="caution">
    <text evidence="2">The sequence shown here is derived from an EMBL/GenBank/DDBJ whole genome shotgun (WGS) entry which is preliminary data.</text>
</comment>
<name>A0A8H5BNB5_9AGAR</name>
<reference evidence="2 3" key="1">
    <citation type="journal article" date="2020" name="ISME J.">
        <title>Uncovering the hidden diversity of litter-decomposition mechanisms in mushroom-forming fungi.</title>
        <authorList>
            <person name="Floudas D."/>
            <person name="Bentzer J."/>
            <person name="Ahren D."/>
            <person name="Johansson T."/>
            <person name="Persson P."/>
            <person name="Tunlid A."/>
        </authorList>
    </citation>
    <scope>NUCLEOTIDE SEQUENCE [LARGE SCALE GENOMIC DNA]</scope>
    <source>
        <strain evidence="2 3">CBS 175.51</strain>
    </source>
</reference>
<dbReference type="OrthoDB" id="3365698at2759"/>
<evidence type="ECO:0000259" key="1">
    <source>
        <dbReference type="Pfam" id="PF12937"/>
    </source>
</evidence>
<dbReference type="InterPro" id="IPR032675">
    <property type="entry name" value="LRR_dom_sf"/>
</dbReference>
<sequence length="538" mass="61939">MDTPSTNECFERFRSSFAVANHHDINMAQETLKELDDLRRCLATQLAQIDEKRLAVQGVISVIRSIPLEILGEIFVVLLPFIMDHGARGELIALTLVCKRWREACFLTRRLWSGISIKSCWCRRDRASFTWMHDHQELRYEKMSAWLQRAGTVPKVVRYAASDFYCACGDGRRPCHTSLPALQKLLKEGPILDHFTLTVSATRCYRKWYASMADAAPTSSWASLKSFSLSFVENSAFTWDDFGERPHSVFTLLPAVEKLRIYLPDRDEAFVTEQVAMNTPINIPTAILNRLRELHLRWDWGGGSLFSVLRQSSLVENLTIDFNYGEPRWDDQMLMDFSKESPLRMDKVTRFSLRRAGSDILDFMCLPMLTHLDMELNVDGAESDRLSDRLAGFLHRSGIIDSLQSLRVCDLVRTSAYTNITLPNLKSLRRLTLDCNTFGYLIRSMKASRTTFLTQPFLPALEYLDLHNLERGFNLDAELPFLDERAGCSPCLITVSRVADPMVREDELQKRLLTKTRAGHFLRCIPFQEYEVDKIWDY</sequence>
<accession>A0A8H5BNB5</accession>
<dbReference type="Gene3D" id="3.80.10.10">
    <property type="entry name" value="Ribonuclease Inhibitor"/>
    <property type="match status" value="1"/>
</dbReference>
<proteinExistence type="predicted"/>
<dbReference type="Pfam" id="PF12937">
    <property type="entry name" value="F-box-like"/>
    <property type="match status" value="1"/>
</dbReference>
<dbReference type="EMBL" id="JAACJK010000163">
    <property type="protein sequence ID" value="KAF5326554.1"/>
    <property type="molecule type" value="Genomic_DNA"/>
</dbReference>